<keyword evidence="2" id="KW-0472">Membrane</keyword>
<accession>A0A3D8JQH7</accession>
<feature type="region of interest" description="Disordered" evidence="1">
    <location>
        <begin position="172"/>
        <end position="219"/>
    </location>
</feature>
<sequence>MSAPETTSKGRPSLLSETAPGAPDNSSRILASLEGRVSAQQAPRPRRSKKPLAVAALVVAGLAAAGVWQWQRTLDGGHPAVVAAAGNGKDGKAQSVAGASAATVVNASGAVASVRVAQGVASAPQAAVIVADNTSASSPGGAAMDPLSSALANGAVPSTDKGASTVGVAAASSAASVSNGKPAAGKPAVARTERETAKSRRAEKLAAERRHGKGAVRHDDPDADLLAALVARTEPYDPHAPKSASASKASPAKARPVSLAAQIKQCDKSNFFEAQLCRWRVCSDHWGKDAACPSANAPSTSEPR</sequence>
<name>A0A3D8JQH7_9BURK</name>
<feature type="compositionally biased region" description="Basic and acidic residues" evidence="1">
    <location>
        <begin position="191"/>
        <end position="209"/>
    </location>
</feature>
<gene>
    <name evidence="3" type="ORF">DWV00_31075</name>
</gene>
<dbReference type="Proteomes" id="UP000256838">
    <property type="component" value="Unassembled WGS sequence"/>
</dbReference>
<dbReference type="RefSeq" id="WP_115537441.1">
    <property type="nucleotide sequence ID" value="NZ_QRGA01000023.1"/>
</dbReference>
<keyword evidence="2" id="KW-0812">Transmembrane</keyword>
<evidence type="ECO:0000256" key="2">
    <source>
        <dbReference type="SAM" id="Phobius"/>
    </source>
</evidence>
<keyword evidence="4" id="KW-1185">Reference proteome</keyword>
<dbReference type="EMBL" id="QRGA01000023">
    <property type="protein sequence ID" value="RDU95052.1"/>
    <property type="molecule type" value="Genomic_DNA"/>
</dbReference>
<evidence type="ECO:0000256" key="1">
    <source>
        <dbReference type="SAM" id="MobiDB-lite"/>
    </source>
</evidence>
<keyword evidence="2" id="KW-1133">Transmembrane helix</keyword>
<evidence type="ECO:0000313" key="4">
    <source>
        <dbReference type="Proteomes" id="UP000256838"/>
    </source>
</evidence>
<dbReference type="AlphaFoldDB" id="A0A3D8JQH7"/>
<feature type="region of interest" description="Disordered" evidence="1">
    <location>
        <begin position="1"/>
        <end position="50"/>
    </location>
</feature>
<feature type="transmembrane region" description="Helical" evidence="2">
    <location>
        <begin position="52"/>
        <end position="70"/>
    </location>
</feature>
<dbReference type="OrthoDB" id="8724867at2"/>
<feature type="compositionally biased region" description="Polar residues" evidence="1">
    <location>
        <begin position="1"/>
        <end position="10"/>
    </location>
</feature>
<proteinExistence type="predicted"/>
<protein>
    <submittedName>
        <fullName evidence="3">Phage tail protein</fullName>
    </submittedName>
</protein>
<reference evidence="3 4" key="1">
    <citation type="submission" date="2018-08" db="EMBL/GenBank/DDBJ databases">
        <title>Paraburkholderia sp. DHOM06 isolated from forest soil.</title>
        <authorList>
            <person name="Gao Z.-H."/>
            <person name="Qiu L.-H."/>
        </authorList>
    </citation>
    <scope>NUCLEOTIDE SEQUENCE [LARGE SCALE GENOMIC DNA]</scope>
    <source>
        <strain evidence="3 4">DHOM06</strain>
    </source>
</reference>
<comment type="caution">
    <text evidence="3">The sequence shown here is derived from an EMBL/GenBank/DDBJ whole genome shotgun (WGS) entry which is preliminary data.</text>
</comment>
<organism evidence="3 4">
    <name type="scientific">Trinickia dinghuensis</name>
    <dbReference type="NCBI Taxonomy" id="2291023"/>
    <lineage>
        <taxon>Bacteria</taxon>
        <taxon>Pseudomonadati</taxon>
        <taxon>Pseudomonadota</taxon>
        <taxon>Betaproteobacteria</taxon>
        <taxon>Burkholderiales</taxon>
        <taxon>Burkholderiaceae</taxon>
        <taxon>Trinickia</taxon>
    </lineage>
</organism>
<evidence type="ECO:0000313" key="3">
    <source>
        <dbReference type="EMBL" id="RDU95052.1"/>
    </source>
</evidence>